<dbReference type="EMBL" id="CAKKNF020000006">
    <property type="protein sequence ID" value="CAH0746917.1"/>
    <property type="molecule type" value="Genomic_DNA"/>
</dbReference>
<dbReference type="InterPro" id="IPR036236">
    <property type="entry name" value="Znf_C2H2_sf"/>
</dbReference>
<evidence type="ECO:0000256" key="3">
    <source>
        <dbReference type="ARBA" id="ARBA00022737"/>
    </source>
</evidence>
<accession>A0AAI8UUR5</accession>
<organism evidence="10 11">
    <name type="scientific">Bemisia tabaci</name>
    <name type="common">Sweetpotato whitefly</name>
    <name type="synonym">Aleurodes tabaci</name>
    <dbReference type="NCBI Taxonomy" id="7038"/>
    <lineage>
        <taxon>Eukaryota</taxon>
        <taxon>Metazoa</taxon>
        <taxon>Ecdysozoa</taxon>
        <taxon>Arthropoda</taxon>
        <taxon>Hexapoda</taxon>
        <taxon>Insecta</taxon>
        <taxon>Pterygota</taxon>
        <taxon>Neoptera</taxon>
        <taxon>Paraneoptera</taxon>
        <taxon>Hemiptera</taxon>
        <taxon>Sternorrhyncha</taxon>
        <taxon>Aleyrodoidea</taxon>
        <taxon>Aleyrodidae</taxon>
        <taxon>Aleyrodinae</taxon>
        <taxon>Bemisia</taxon>
    </lineage>
</organism>
<comment type="subcellular location">
    <subcellularLocation>
        <location evidence="1">Nucleus</location>
    </subcellularLocation>
</comment>
<feature type="domain" description="C2H2-type" evidence="9">
    <location>
        <begin position="202"/>
        <end position="229"/>
    </location>
</feature>
<evidence type="ECO:0000256" key="8">
    <source>
        <dbReference type="SAM" id="MobiDB-lite"/>
    </source>
</evidence>
<evidence type="ECO:0000313" key="11">
    <source>
        <dbReference type="Proteomes" id="UP001152759"/>
    </source>
</evidence>
<feature type="domain" description="C2H2-type" evidence="9">
    <location>
        <begin position="345"/>
        <end position="372"/>
    </location>
</feature>
<feature type="domain" description="C2H2-type" evidence="9">
    <location>
        <begin position="285"/>
        <end position="312"/>
    </location>
</feature>
<evidence type="ECO:0000259" key="9">
    <source>
        <dbReference type="PROSITE" id="PS50157"/>
    </source>
</evidence>
<feature type="domain" description="C2H2-type" evidence="9">
    <location>
        <begin position="173"/>
        <end position="196"/>
    </location>
</feature>
<evidence type="ECO:0000256" key="4">
    <source>
        <dbReference type="ARBA" id="ARBA00022771"/>
    </source>
</evidence>
<dbReference type="SUPFAM" id="SSF57667">
    <property type="entry name" value="beta-beta-alpha zinc fingers"/>
    <property type="match status" value="4"/>
</dbReference>
<protein>
    <recommendedName>
        <fullName evidence="9">C2H2-type domain-containing protein</fullName>
    </recommendedName>
</protein>
<proteinExistence type="predicted"/>
<feature type="domain" description="C2H2-type" evidence="9">
    <location>
        <begin position="317"/>
        <end position="344"/>
    </location>
</feature>
<evidence type="ECO:0000256" key="5">
    <source>
        <dbReference type="ARBA" id="ARBA00022833"/>
    </source>
</evidence>
<evidence type="ECO:0000256" key="2">
    <source>
        <dbReference type="ARBA" id="ARBA00022723"/>
    </source>
</evidence>
<dbReference type="Pfam" id="PF00096">
    <property type="entry name" value="zf-C2H2"/>
    <property type="match status" value="2"/>
</dbReference>
<dbReference type="PROSITE" id="PS50157">
    <property type="entry name" value="ZINC_FINGER_C2H2_2"/>
    <property type="match status" value="7"/>
</dbReference>
<keyword evidence="11" id="KW-1185">Reference proteome</keyword>
<keyword evidence="5" id="KW-0862">Zinc</keyword>
<dbReference type="PANTHER" id="PTHR24394:SF29">
    <property type="entry name" value="MYONEURIN"/>
    <property type="match status" value="1"/>
</dbReference>
<evidence type="ECO:0000256" key="7">
    <source>
        <dbReference type="PROSITE-ProRule" id="PRU00042"/>
    </source>
</evidence>
<comment type="caution">
    <text evidence="10">The sequence shown here is derived from an EMBL/GenBank/DDBJ whole genome shotgun (WGS) entry which is preliminary data.</text>
</comment>
<dbReference type="Pfam" id="PF12874">
    <property type="entry name" value="zf-met"/>
    <property type="match status" value="2"/>
</dbReference>
<dbReference type="SMART" id="SM00355">
    <property type="entry name" value="ZnF_C2H2"/>
    <property type="match status" value="7"/>
</dbReference>
<reference evidence="10" key="1">
    <citation type="submission" date="2021-12" db="EMBL/GenBank/DDBJ databases">
        <authorList>
            <person name="King R."/>
        </authorList>
    </citation>
    <scope>NUCLEOTIDE SEQUENCE</scope>
</reference>
<keyword evidence="2" id="KW-0479">Metal-binding</keyword>
<keyword evidence="6" id="KW-0539">Nucleus</keyword>
<dbReference type="GO" id="GO:0000981">
    <property type="term" value="F:DNA-binding transcription factor activity, RNA polymerase II-specific"/>
    <property type="evidence" value="ECO:0007669"/>
    <property type="project" value="TreeGrafter"/>
</dbReference>
<dbReference type="KEGG" id="btab:109033294"/>
<dbReference type="InterPro" id="IPR013087">
    <property type="entry name" value="Znf_C2H2_type"/>
</dbReference>
<dbReference type="GO" id="GO:0008270">
    <property type="term" value="F:zinc ion binding"/>
    <property type="evidence" value="ECO:0007669"/>
    <property type="project" value="UniProtKB-KW"/>
</dbReference>
<evidence type="ECO:0000256" key="1">
    <source>
        <dbReference type="ARBA" id="ARBA00004123"/>
    </source>
</evidence>
<feature type="compositionally biased region" description="Acidic residues" evidence="8">
    <location>
        <begin position="241"/>
        <end position="250"/>
    </location>
</feature>
<dbReference type="Gene3D" id="3.30.160.60">
    <property type="entry name" value="Classic Zinc Finger"/>
    <property type="match status" value="3"/>
</dbReference>
<sequence length="403" mass="46706">MELVKENINFANVCGDSLKGFLDRDDDTDLILKDHAWKKNNVSSDEFAYDLGPLIKEEPLGIWDSDSIDMETLEEESERDSLRMNDFDFNNGFADWVGSSVDDNCSNEQEPFLLDAMPSEYVKLEPSFNMEEETNSQCGDLLQDSEWVDSYKESAEDISNESEDQTEANNVSLSCQICKKTFHERMFLYNHLKEFHHCNIIFECDTCRKIFLSKSSLIAHLHTHSQRKAAEKKSSLSDASVESDGEESDDSPQSTVSCEICGKHFIEKIFLYNHLKAYHSCNVIFECDTCHKIFLNDKSLLAHLETHTKKNKRSKLLQCDICSKKFSWQLSLDQHRLKHYFERNYVCHICSKRFSQESELDLHKVSHSSDGLLQCNICLRKFARQCNLVQHKRVHNRTFTPKS</sequence>
<feature type="domain" description="C2H2-type" evidence="9">
    <location>
        <begin position="373"/>
        <end position="400"/>
    </location>
</feature>
<dbReference type="PANTHER" id="PTHR24394">
    <property type="entry name" value="ZINC FINGER PROTEIN"/>
    <property type="match status" value="1"/>
</dbReference>
<evidence type="ECO:0000256" key="6">
    <source>
        <dbReference type="ARBA" id="ARBA00023242"/>
    </source>
</evidence>
<dbReference type="Proteomes" id="UP001152759">
    <property type="component" value="Unassembled WGS sequence"/>
</dbReference>
<feature type="region of interest" description="Disordered" evidence="8">
    <location>
        <begin position="229"/>
        <end position="255"/>
    </location>
</feature>
<feature type="domain" description="C2H2-type" evidence="9">
    <location>
        <begin position="256"/>
        <end position="280"/>
    </location>
</feature>
<keyword evidence="4 7" id="KW-0863">Zinc-finger</keyword>
<dbReference type="GO" id="GO:0005634">
    <property type="term" value="C:nucleus"/>
    <property type="evidence" value="ECO:0007669"/>
    <property type="project" value="UniProtKB-SubCell"/>
</dbReference>
<keyword evidence="3" id="KW-0677">Repeat</keyword>
<name>A0AAI8UUR5_BEMTA</name>
<dbReference type="AlphaFoldDB" id="A0AAI8UUR5"/>
<gene>
    <name evidence="10" type="ORF">BEMITA_LOCUS70</name>
</gene>
<evidence type="ECO:0000313" key="10">
    <source>
        <dbReference type="EMBL" id="CAH0746917.1"/>
    </source>
</evidence>
<dbReference type="PROSITE" id="PS00028">
    <property type="entry name" value="ZINC_FINGER_C2H2_1"/>
    <property type="match status" value="6"/>
</dbReference>